<dbReference type="Gene3D" id="2.40.10.10">
    <property type="entry name" value="Trypsin-like serine proteases"/>
    <property type="match status" value="2"/>
</dbReference>
<dbReference type="AlphaFoldDB" id="A0A814PUY2"/>
<comment type="caution">
    <text evidence="3">The sequence shown here is derived from an EMBL/GenBank/DDBJ whole genome shotgun (WGS) entry which is preliminary data.</text>
</comment>
<dbReference type="Proteomes" id="UP000663879">
    <property type="component" value="Unassembled WGS sequence"/>
</dbReference>
<feature type="non-terminal residue" evidence="3">
    <location>
        <position position="1"/>
    </location>
</feature>
<dbReference type="PANTHER" id="PTHR24253:SF176">
    <property type="entry name" value="CORIN, ISOFORM B"/>
    <property type="match status" value="1"/>
</dbReference>
<dbReference type="Pfam" id="PF00089">
    <property type="entry name" value="Trypsin"/>
    <property type="match status" value="1"/>
</dbReference>
<dbReference type="SUPFAM" id="SSF50494">
    <property type="entry name" value="Trypsin-like serine proteases"/>
    <property type="match status" value="2"/>
</dbReference>
<dbReference type="SMART" id="SM00020">
    <property type="entry name" value="Tryp_SPc"/>
    <property type="match status" value="1"/>
</dbReference>
<dbReference type="InterPro" id="IPR043504">
    <property type="entry name" value="Peptidase_S1_PA_chymotrypsin"/>
</dbReference>
<dbReference type="InterPro" id="IPR001314">
    <property type="entry name" value="Peptidase_S1A"/>
</dbReference>
<dbReference type="InterPro" id="IPR018114">
    <property type="entry name" value="TRYPSIN_HIS"/>
</dbReference>
<dbReference type="EMBL" id="CAJNOC010008155">
    <property type="protein sequence ID" value="CAF1110839.1"/>
    <property type="molecule type" value="Genomic_DNA"/>
</dbReference>
<dbReference type="GO" id="GO:0004252">
    <property type="term" value="F:serine-type endopeptidase activity"/>
    <property type="evidence" value="ECO:0007669"/>
    <property type="project" value="InterPro"/>
</dbReference>
<protein>
    <recommendedName>
        <fullName evidence="2">Peptidase S1 domain-containing protein</fullName>
    </recommendedName>
</protein>
<evidence type="ECO:0000256" key="1">
    <source>
        <dbReference type="ARBA" id="ARBA00023157"/>
    </source>
</evidence>
<dbReference type="GO" id="GO:0006508">
    <property type="term" value="P:proteolysis"/>
    <property type="evidence" value="ECO:0007669"/>
    <property type="project" value="InterPro"/>
</dbReference>
<dbReference type="PANTHER" id="PTHR24253">
    <property type="entry name" value="TRANSMEMBRANE PROTEASE SERINE"/>
    <property type="match status" value="1"/>
</dbReference>
<feature type="domain" description="Peptidase S1" evidence="2">
    <location>
        <begin position="244"/>
        <end position="480"/>
    </location>
</feature>
<dbReference type="FunFam" id="2.40.10.10:FF:000068">
    <property type="entry name" value="transmembrane protease serine 2"/>
    <property type="match status" value="1"/>
</dbReference>
<evidence type="ECO:0000259" key="2">
    <source>
        <dbReference type="PROSITE" id="PS50240"/>
    </source>
</evidence>
<accession>A0A814PUY2</accession>
<organism evidence="3 4">
    <name type="scientific">Brachionus calyciflorus</name>
    <dbReference type="NCBI Taxonomy" id="104777"/>
    <lineage>
        <taxon>Eukaryota</taxon>
        <taxon>Metazoa</taxon>
        <taxon>Spiralia</taxon>
        <taxon>Gnathifera</taxon>
        <taxon>Rotifera</taxon>
        <taxon>Eurotatoria</taxon>
        <taxon>Monogononta</taxon>
        <taxon>Pseudotrocha</taxon>
        <taxon>Ploima</taxon>
        <taxon>Brachionidae</taxon>
        <taxon>Brachionus</taxon>
    </lineage>
</organism>
<proteinExistence type="predicted"/>
<keyword evidence="4" id="KW-1185">Reference proteome</keyword>
<evidence type="ECO:0000313" key="4">
    <source>
        <dbReference type="Proteomes" id="UP000663879"/>
    </source>
</evidence>
<dbReference type="PROSITE" id="PS50240">
    <property type="entry name" value="TRYPSIN_DOM"/>
    <property type="match status" value="1"/>
</dbReference>
<dbReference type="OrthoDB" id="6147874at2759"/>
<dbReference type="InterPro" id="IPR001254">
    <property type="entry name" value="Trypsin_dom"/>
</dbReference>
<reference evidence="3" key="1">
    <citation type="submission" date="2021-02" db="EMBL/GenBank/DDBJ databases">
        <authorList>
            <person name="Nowell W R."/>
        </authorList>
    </citation>
    <scope>NUCLEOTIDE SEQUENCE</scope>
    <source>
        <strain evidence="3">Ploen Becks lab</strain>
    </source>
</reference>
<sequence>LLASQSLNEVNKRYKCGVLSNKKIWPWIGLAHSSNEAFPATILSDNYVIAASVLDFSFFSTINWDGYIVKRQIKHPTAQFSLLELLEPIQFSKNVLPICLPESNNSNFLLNKKSNLVFFEYDKINQDFTTSISDLFTPPKCAISDPNVYCSKKLNGSSCYKTGAGVMIQEKNKWVLYGITTYAENTTTYTSCNSTLPVYSLKVPRFLNWIKSKMVKKGEGKIKLKKYKIETDCGIQTIKPNLKIVNGQQVVPYSWPWSVPILYLNVNKTLRYICTGTIISEKFILTAAHCFGYDLIDKFYISTETYDRKNISAKNTIKVKRWIIHKDYIHAFILNDIALIELEKPLKFTDKIKKACLPLSNDVTIVFNKKLYVAAWGDTSFKGELADKQLQTNLTVINFKDDLTCKNLDSQNYCTLNTESTSCNGDSGGGHFFKIRDRWYVYGITSFGLVDKDGNGCPINSPSFETMVPKYLEWIKKAMAQSFSPYEKVSLFNYV</sequence>
<name>A0A814PUY2_9BILA</name>
<dbReference type="InterPro" id="IPR009003">
    <property type="entry name" value="Peptidase_S1_PA"/>
</dbReference>
<dbReference type="PROSITE" id="PS00134">
    <property type="entry name" value="TRYPSIN_HIS"/>
    <property type="match status" value="1"/>
</dbReference>
<evidence type="ECO:0000313" key="3">
    <source>
        <dbReference type="EMBL" id="CAF1110839.1"/>
    </source>
</evidence>
<keyword evidence="1" id="KW-1015">Disulfide bond</keyword>
<gene>
    <name evidence="3" type="ORF">OXX778_LOCUS21615</name>
</gene>
<dbReference type="PRINTS" id="PR00722">
    <property type="entry name" value="CHYMOTRYPSIN"/>
</dbReference>
<dbReference type="CDD" id="cd00190">
    <property type="entry name" value="Tryp_SPc"/>
    <property type="match status" value="1"/>
</dbReference>